<organism evidence="12">
    <name type="scientific">uncultured alpha proteobacterium EB080_L43F08</name>
    <dbReference type="NCBI Taxonomy" id="710797"/>
    <lineage>
        <taxon>Bacteria</taxon>
        <taxon>Pseudomonadati</taxon>
        <taxon>Pseudomonadota</taxon>
        <taxon>Alphaproteobacteria</taxon>
        <taxon>environmental samples</taxon>
    </lineage>
</organism>
<dbReference type="Gene3D" id="1.20.1050.90">
    <property type="entry name" value="RecF/RecN/SMC, N-terminal domain"/>
    <property type="match status" value="1"/>
</dbReference>
<keyword evidence="5 9" id="KW-0235">DNA replication</keyword>
<dbReference type="AlphaFoldDB" id="E0Y166"/>
<evidence type="ECO:0000256" key="6">
    <source>
        <dbReference type="ARBA" id="ARBA00022741"/>
    </source>
</evidence>
<feature type="domain" description="RecF/RecN/SMC N-terminal" evidence="11">
    <location>
        <begin position="6"/>
        <end position="343"/>
    </location>
</feature>
<evidence type="ECO:0000256" key="7">
    <source>
        <dbReference type="ARBA" id="ARBA00022840"/>
    </source>
</evidence>
<dbReference type="GO" id="GO:0005737">
    <property type="term" value="C:cytoplasm"/>
    <property type="evidence" value="ECO:0007669"/>
    <property type="project" value="UniProtKB-SubCell"/>
</dbReference>
<evidence type="ECO:0000313" key="12">
    <source>
        <dbReference type="EMBL" id="ADI20407.1"/>
    </source>
</evidence>
<comment type="subcellular location">
    <subcellularLocation>
        <location evidence="1 9 10">Cytoplasm</location>
    </subcellularLocation>
</comment>
<evidence type="ECO:0000259" key="11">
    <source>
        <dbReference type="Pfam" id="PF02463"/>
    </source>
</evidence>
<dbReference type="EMBL" id="GU474941">
    <property type="protein sequence ID" value="ADI20407.1"/>
    <property type="molecule type" value="Genomic_DNA"/>
</dbReference>
<dbReference type="GO" id="GO:0006260">
    <property type="term" value="P:DNA replication"/>
    <property type="evidence" value="ECO:0007669"/>
    <property type="project" value="UniProtKB-UniRule"/>
</dbReference>
<dbReference type="HAMAP" id="MF_00365">
    <property type="entry name" value="RecF"/>
    <property type="match status" value="1"/>
</dbReference>
<dbReference type="GO" id="GO:0003697">
    <property type="term" value="F:single-stranded DNA binding"/>
    <property type="evidence" value="ECO:0007669"/>
    <property type="project" value="UniProtKB-UniRule"/>
</dbReference>
<evidence type="ECO:0000256" key="4">
    <source>
        <dbReference type="ARBA" id="ARBA00022490"/>
    </source>
</evidence>
<keyword evidence="6 9" id="KW-0547">Nucleotide-binding</keyword>
<feature type="binding site" evidence="9">
    <location>
        <begin position="33"/>
        <end position="40"/>
    </location>
    <ligand>
        <name>ATP</name>
        <dbReference type="ChEBI" id="CHEBI:30616"/>
    </ligand>
</feature>
<dbReference type="GO" id="GO:0009432">
    <property type="term" value="P:SOS response"/>
    <property type="evidence" value="ECO:0007669"/>
    <property type="project" value="UniProtKB-UniRule"/>
</dbReference>
<dbReference type="InterPro" id="IPR003395">
    <property type="entry name" value="RecF/RecN/SMC_N"/>
</dbReference>
<dbReference type="PANTHER" id="PTHR32182:SF0">
    <property type="entry name" value="DNA REPLICATION AND REPAIR PROTEIN RECF"/>
    <property type="match status" value="1"/>
</dbReference>
<comment type="function">
    <text evidence="9 10">The RecF protein is involved in DNA metabolism; it is required for DNA replication and normal SOS inducibility. RecF binds preferentially to single-stranded, linear DNA. It also seems to bind ATP.</text>
</comment>
<keyword evidence="7 9" id="KW-0067">ATP-binding</keyword>
<dbReference type="InterPro" id="IPR018078">
    <property type="entry name" value="DNA-binding_RecF_CS"/>
</dbReference>
<dbReference type="PROSITE" id="PS00618">
    <property type="entry name" value="RECF_2"/>
    <property type="match status" value="1"/>
</dbReference>
<reference evidence="12" key="1">
    <citation type="journal article" date="2011" name="Environ. Microbiol.">
        <title>Time-series analyses of Monterey Bay coastal microbial picoplankton using a 'genome proxy' microarray.</title>
        <authorList>
            <person name="Rich V.I."/>
            <person name="Pham V.D."/>
            <person name="Eppley J."/>
            <person name="Shi Y."/>
            <person name="DeLong E.F."/>
        </authorList>
    </citation>
    <scope>NUCLEOTIDE SEQUENCE</scope>
</reference>
<evidence type="ECO:0000256" key="9">
    <source>
        <dbReference type="HAMAP-Rule" id="MF_00365"/>
    </source>
</evidence>
<dbReference type="GO" id="GO:0006302">
    <property type="term" value="P:double-strand break repair"/>
    <property type="evidence" value="ECO:0007669"/>
    <property type="project" value="TreeGrafter"/>
</dbReference>
<dbReference type="InterPro" id="IPR001238">
    <property type="entry name" value="DNA-binding_RecF"/>
</dbReference>
<dbReference type="PANTHER" id="PTHR32182">
    <property type="entry name" value="DNA REPLICATION AND REPAIR PROTEIN RECF"/>
    <property type="match status" value="1"/>
</dbReference>
<dbReference type="Pfam" id="PF02463">
    <property type="entry name" value="SMC_N"/>
    <property type="match status" value="1"/>
</dbReference>
<sequence length="364" mass="40276">MSRIAVTNLKISHFRSYKNVEILTSGCPVALFGSNGAGKTNILEALSLLSPGRGLRRSRVDEMERKPEGIGWKISATLQSLGQIHEIETIYSGDGSRSVRIDGKVTTQTALGRIARIVWLVPVMDRLWVDGAEGRRRFLDRLSMSFEPSHAQYTLDYERAMRERNKMLKEGINDPAWYSAVESQMAESGRKIEQNRLYTIDRIMEAQTNVQTSFPTAQLGLVGANNEAIIVDDLKDAFANNRRADLFAGRTLVGPHRDDLTAMYSAKETAAKLCSTGEQKALLVSLILANGRALSQDFGSAPILLLDEVSAHLDIERQNALYEEIISLGAQAWMTGTGKELFEAFGDRAQFLEVNEASSGSFLK</sequence>
<evidence type="ECO:0000256" key="1">
    <source>
        <dbReference type="ARBA" id="ARBA00004496"/>
    </source>
</evidence>
<comment type="similarity">
    <text evidence="2 9 10">Belongs to the RecF family.</text>
</comment>
<dbReference type="GO" id="GO:0000731">
    <property type="term" value="P:DNA synthesis involved in DNA repair"/>
    <property type="evidence" value="ECO:0007669"/>
    <property type="project" value="TreeGrafter"/>
</dbReference>
<protein>
    <recommendedName>
        <fullName evidence="3 9">DNA replication and repair protein RecF</fullName>
    </recommendedName>
</protein>
<gene>
    <name evidence="9" type="primary">recF</name>
</gene>
<dbReference type="InterPro" id="IPR042174">
    <property type="entry name" value="RecF_2"/>
</dbReference>
<evidence type="ECO:0000256" key="10">
    <source>
        <dbReference type="RuleBase" id="RU000578"/>
    </source>
</evidence>
<name>E0Y166_9PROT</name>
<keyword evidence="4 9" id="KW-0963">Cytoplasm</keyword>
<dbReference type="Gene3D" id="3.40.50.300">
    <property type="entry name" value="P-loop containing nucleotide triphosphate hydrolases"/>
    <property type="match status" value="1"/>
</dbReference>
<evidence type="ECO:0000256" key="8">
    <source>
        <dbReference type="ARBA" id="ARBA00023125"/>
    </source>
</evidence>
<dbReference type="GO" id="GO:0005524">
    <property type="term" value="F:ATP binding"/>
    <property type="evidence" value="ECO:0007669"/>
    <property type="project" value="UniProtKB-UniRule"/>
</dbReference>
<evidence type="ECO:0000256" key="5">
    <source>
        <dbReference type="ARBA" id="ARBA00022705"/>
    </source>
</evidence>
<dbReference type="SUPFAM" id="SSF52540">
    <property type="entry name" value="P-loop containing nucleoside triphosphate hydrolases"/>
    <property type="match status" value="1"/>
</dbReference>
<accession>E0Y166</accession>
<evidence type="ECO:0000256" key="2">
    <source>
        <dbReference type="ARBA" id="ARBA00008016"/>
    </source>
</evidence>
<dbReference type="NCBIfam" id="TIGR00611">
    <property type="entry name" value="recf"/>
    <property type="match status" value="1"/>
</dbReference>
<keyword evidence="8 9" id="KW-0238">DNA-binding</keyword>
<evidence type="ECO:0000256" key="3">
    <source>
        <dbReference type="ARBA" id="ARBA00020170"/>
    </source>
</evidence>
<keyword evidence="9 10" id="KW-0227">DNA damage</keyword>
<keyword evidence="9 10" id="KW-0234">DNA repair</keyword>
<keyword evidence="9 10" id="KW-0742">SOS response</keyword>
<proteinExistence type="inferred from homology"/>
<dbReference type="InterPro" id="IPR027417">
    <property type="entry name" value="P-loop_NTPase"/>
</dbReference>